<reference evidence="1 2" key="1">
    <citation type="journal article" date="2021" name="Elife">
        <title>Chloroplast acquisition without the gene transfer in kleptoplastic sea slugs, Plakobranchus ocellatus.</title>
        <authorList>
            <person name="Maeda T."/>
            <person name="Takahashi S."/>
            <person name="Yoshida T."/>
            <person name="Shimamura S."/>
            <person name="Takaki Y."/>
            <person name="Nagai Y."/>
            <person name="Toyoda A."/>
            <person name="Suzuki Y."/>
            <person name="Arimoto A."/>
            <person name="Ishii H."/>
            <person name="Satoh N."/>
            <person name="Nishiyama T."/>
            <person name="Hasebe M."/>
            <person name="Maruyama T."/>
            <person name="Minagawa J."/>
            <person name="Obokata J."/>
            <person name="Shigenobu S."/>
        </authorList>
    </citation>
    <scope>NUCLEOTIDE SEQUENCE [LARGE SCALE GENOMIC DNA]</scope>
</reference>
<protein>
    <submittedName>
        <fullName evidence="1">Uncharacterized protein</fullName>
    </submittedName>
</protein>
<accession>A0AAV4BNE6</accession>
<comment type="caution">
    <text evidence="1">The sequence shown here is derived from an EMBL/GenBank/DDBJ whole genome shotgun (WGS) entry which is preliminary data.</text>
</comment>
<keyword evidence="2" id="KW-1185">Reference proteome</keyword>
<name>A0AAV4BNE6_9GAST</name>
<dbReference type="Proteomes" id="UP000735302">
    <property type="component" value="Unassembled WGS sequence"/>
</dbReference>
<evidence type="ECO:0000313" key="2">
    <source>
        <dbReference type="Proteomes" id="UP000735302"/>
    </source>
</evidence>
<dbReference type="EMBL" id="BLXT01005315">
    <property type="protein sequence ID" value="GFO22075.1"/>
    <property type="molecule type" value="Genomic_DNA"/>
</dbReference>
<sequence>MTHCGLDAHQECPRLDEIRQERRRRDAILEANADPVRMSKLREKIIAQAKRYFGVPYARKYWQPNSEYS</sequence>
<dbReference type="AlphaFoldDB" id="A0AAV4BNE6"/>
<organism evidence="1 2">
    <name type="scientific">Plakobranchus ocellatus</name>
    <dbReference type="NCBI Taxonomy" id="259542"/>
    <lineage>
        <taxon>Eukaryota</taxon>
        <taxon>Metazoa</taxon>
        <taxon>Spiralia</taxon>
        <taxon>Lophotrochozoa</taxon>
        <taxon>Mollusca</taxon>
        <taxon>Gastropoda</taxon>
        <taxon>Heterobranchia</taxon>
        <taxon>Euthyneura</taxon>
        <taxon>Panpulmonata</taxon>
        <taxon>Sacoglossa</taxon>
        <taxon>Placobranchoidea</taxon>
        <taxon>Plakobranchidae</taxon>
        <taxon>Plakobranchus</taxon>
    </lineage>
</organism>
<proteinExistence type="predicted"/>
<evidence type="ECO:0000313" key="1">
    <source>
        <dbReference type="EMBL" id="GFO22075.1"/>
    </source>
</evidence>
<gene>
    <name evidence="1" type="ORF">PoB_004858000</name>
</gene>